<comment type="caution">
    <text evidence="1">The sequence shown here is derived from an EMBL/GenBank/DDBJ whole genome shotgun (WGS) entry which is preliminary data.</text>
</comment>
<dbReference type="EMBL" id="JASNQZ010000006">
    <property type="protein sequence ID" value="KAL0955881.1"/>
    <property type="molecule type" value="Genomic_DNA"/>
</dbReference>
<proteinExistence type="predicted"/>
<evidence type="ECO:0000313" key="1">
    <source>
        <dbReference type="EMBL" id="KAL0955881.1"/>
    </source>
</evidence>
<evidence type="ECO:0000313" key="2">
    <source>
        <dbReference type="Proteomes" id="UP001556367"/>
    </source>
</evidence>
<protein>
    <recommendedName>
        <fullName evidence="3">F-box domain-containing protein</fullName>
    </recommendedName>
</protein>
<gene>
    <name evidence="1" type="ORF">HGRIS_002079</name>
</gene>
<dbReference type="InterPro" id="IPR032675">
    <property type="entry name" value="LRR_dom_sf"/>
</dbReference>
<dbReference type="Gene3D" id="3.80.10.10">
    <property type="entry name" value="Ribonuclease Inhibitor"/>
    <property type="match status" value="1"/>
</dbReference>
<dbReference type="SUPFAM" id="SSF52047">
    <property type="entry name" value="RNI-like"/>
    <property type="match status" value="1"/>
</dbReference>
<name>A0ABR3JK16_9AGAR</name>
<dbReference type="Proteomes" id="UP001556367">
    <property type="component" value="Unassembled WGS sequence"/>
</dbReference>
<sequence>MPSLPAEIWAHIARYIPNHDLKKFYPVNRALFNLSMNARYRAIDLAIRSRTTWMPFLKHLDRNDYVAPYVRSVTMDPELLYPRIFLERGYGESSSRRQRLMGSLKGLFHKATSSKQPARLSLGEAMEIVTRDISDIFRNLPNFRSFSFRHRSRFPSFFGCPTLCSGLQKLSIDVSEVRSLDLWMNHGDGVVFEDLREFSVILASNPLMFGWESEDARSEYLLGLASFVNKHRRLRAFSFTALCVIDTSRFFASLDTMPLLDKLNLRVGFELESLHHWSSFNGFFRAHNHFTRLILRNEDMSSDPSMSLPRHVLEGVHLPQLRVLDLDLATNYFPGDCISLIATLGALELQSLKLGNRLLVMEELRQLRAMAEVFPSGPPLRNLHLYMRKVDKEALDIIAETFPQLHSLTLLTMEPHSSLEHKPDALHRQLEASGTDYSWWKLLDLAVLMPSRGDEADHDVAMQRLLARAIPSIQNFDDNRYLFI</sequence>
<reference evidence="2" key="1">
    <citation type="submission" date="2024-06" db="EMBL/GenBank/DDBJ databases">
        <title>Multi-omics analyses provide insights into the biosynthesis of the anticancer antibiotic pleurotin in Hohenbuehelia grisea.</title>
        <authorList>
            <person name="Weaver J.A."/>
            <person name="Alberti F."/>
        </authorList>
    </citation>
    <scope>NUCLEOTIDE SEQUENCE [LARGE SCALE GENOMIC DNA]</scope>
    <source>
        <strain evidence="2">T-177</strain>
    </source>
</reference>
<organism evidence="1 2">
    <name type="scientific">Hohenbuehelia grisea</name>
    <dbReference type="NCBI Taxonomy" id="104357"/>
    <lineage>
        <taxon>Eukaryota</taxon>
        <taxon>Fungi</taxon>
        <taxon>Dikarya</taxon>
        <taxon>Basidiomycota</taxon>
        <taxon>Agaricomycotina</taxon>
        <taxon>Agaricomycetes</taxon>
        <taxon>Agaricomycetidae</taxon>
        <taxon>Agaricales</taxon>
        <taxon>Pleurotineae</taxon>
        <taxon>Pleurotaceae</taxon>
        <taxon>Hohenbuehelia</taxon>
    </lineage>
</organism>
<keyword evidence="2" id="KW-1185">Reference proteome</keyword>
<accession>A0ABR3JK16</accession>
<evidence type="ECO:0008006" key="3">
    <source>
        <dbReference type="Google" id="ProtNLM"/>
    </source>
</evidence>